<evidence type="ECO:0000259" key="1">
    <source>
        <dbReference type="Pfam" id="PF25273"/>
    </source>
</evidence>
<dbReference type="EMBL" id="JARBDR010000051">
    <property type="protein sequence ID" value="KAJ8321508.1"/>
    <property type="molecule type" value="Genomic_DNA"/>
</dbReference>
<dbReference type="Pfam" id="PF25273">
    <property type="entry name" value="DUF7869"/>
    <property type="match status" value="1"/>
</dbReference>
<evidence type="ECO:0000313" key="3">
    <source>
        <dbReference type="Proteomes" id="UP001217089"/>
    </source>
</evidence>
<dbReference type="Proteomes" id="UP001217089">
    <property type="component" value="Unassembled WGS sequence"/>
</dbReference>
<keyword evidence="3" id="KW-1185">Reference proteome</keyword>
<proteinExistence type="predicted"/>
<name>A0ABQ9G0M9_TEGGR</name>
<feature type="domain" description="DUF7869" evidence="1">
    <location>
        <begin position="444"/>
        <end position="521"/>
    </location>
</feature>
<gene>
    <name evidence="2" type="ORF">KUTeg_000940</name>
</gene>
<dbReference type="PANTHER" id="PTHR34415">
    <property type="entry name" value="INTEGRASE CATALYTIC DOMAIN-CONTAINING PROTEIN"/>
    <property type="match status" value="1"/>
</dbReference>
<dbReference type="InterPro" id="IPR057191">
    <property type="entry name" value="DUF7869"/>
</dbReference>
<protein>
    <recommendedName>
        <fullName evidence="1">DUF7869 domain-containing protein</fullName>
    </recommendedName>
</protein>
<dbReference type="PANTHER" id="PTHR34415:SF1">
    <property type="entry name" value="INTEGRASE CATALYTIC DOMAIN-CONTAINING PROTEIN"/>
    <property type="match status" value="1"/>
</dbReference>
<accession>A0ABQ9G0M9</accession>
<sequence length="604" mass="69082">MTKGPLWHYVILLLKRRHKFGDRLGDFAVISPLSSDVLSLCLAENGRRLYNKMDQFETISPLLHIWELESLVNEHFGYLSVHAQVDTNHLCDYVPEVCDNYEEEVPFTENQLIDISSINNFLDEINPTENDLEVHDFNDNTDILKCKIETGCKCLDSCLNKFSVDEIYHQILNLRELSKDEREMYIMGSLQNEMSQTSITNQGKRQRQSYGYKYQGKTICKSAFQITYDIGEKSLKNIFKHMNKNGVVPRIHGNVAKKPKHAFDFEDLWLKYCPHIKIAEPRDDVCMKCEKARKKIMDARTENEKLEAITEFQQHITSAQNERDVYKACIMRAKEEISAIGVRPSGIVPPLSTDFKHVHYTFDFLQSVNLPHHSRQMGPIYFITPQKSHIFGFRIDGTSEQLNFLTDESQTMGEDGKDCHGANAVISMVDYALSTKGFGEQECGIHADNCGGQNKNMYVLAYFAWRVICGLHKSIAYMMQIPGHTRCLVDAGFAHGKRLFRRSECETIFQLRDIFEKSAVNNKAVLFEATSPGKVFVKENHDSIETSVSILKVGAVIDGSKPDPIPAAGLSQERAKYLYRVVRPFVRPQYQDSLCPRPNNISEE</sequence>
<organism evidence="2 3">
    <name type="scientific">Tegillarca granosa</name>
    <name type="common">Malaysian cockle</name>
    <name type="synonym">Anadara granosa</name>
    <dbReference type="NCBI Taxonomy" id="220873"/>
    <lineage>
        <taxon>Eukaryota</taxon>
        <taxon>Metazoa</taxon>
        <taxon>Spiralia</taxon>
        <taxon>Lophotrochozoa</taxon>
        <taxon>Mollusca</taxon>
        <taxon>Bivalvia</taxon>
        <taxon>Autobranchia</taxon>
        <taxon>Pteriomorphia</taxon>
        <taxon>Arcoida</taxon>
        <taxon>Arcoidea</taxon>
        <taxon>Arcidae</taxon>
        <taxon>Tegillarca</taxon>
    </lineage>
</organism>
<reference evidence="2 3" key="1">
    <citation type="submission" date="2022-12" db="EMBL/GenBank/DDBJ databases">
        <title>Chromosome-level genome of Tegillarca granosa.</title>
        <authorList>
            <person name="Kim J."/>
        </authorList>
    </citation>
    <scope>NUCLEOTIDE SEQUENCE [LARGE SCALE GENOMIC DNA]</scope>
    <source>
        <strain evidence="2">Teg-2019</strain>
        <tissue evidence="2">Adductor muscle</tissue>
    </source>
</reference>
<evidence type="ECO:0000313" key="2">
    <source>
        <dbReference type="EMBL" id="KAJ8321508.1"/>
    </source>
</evidence>
<comment type="caution">
    <text evidence="2">The sequence shown here is derived from an EMBL/GenBank/DDBJ whole genome shotgun (WGS) entry which is preliminary data.</text>
</comment>